<gene>
    <name evidence="1" type="ORF">IO48_10745</name>
</gene>
<dbReference type="CDD" id="cd11540">
    <property type="entry name" value="NTP-PPase_u3"/>
    <property type="match status" value="1"/>
</dbReference>
<name>A0A0A2ZWB7_9PAST</name>
<comment type="caution">
    <text evidence="1">The sequence shown here is derived from an EMBL/GenBank/DDBJ whole genome shotgun (WGS) entry which is preliminary data.</text>
</comment>
<reference evidence="1 2" key="1">
    <citation type="submission" date="2014-07" db="EMBL/GenBank/DDBJ databases">
        <title>Chaperone-usher fimbriae in a diverse selection of Gallibacterium genomes.</title>
        <authorList>
            <person name="Kudirkiene E."/>
            <person name="Bager R.J."/>
            <person name="Johnson T.J."/>
            <person name="Bojesen A.M."/>
        </authorList>
    </citation>
    <scope>NUCLEOTIDE SEQUENCE [LARGE SCALE GENOMIC DNA]</scope>
    <source>
        <strain evidence="1 2">4895</strain>
    </source>
</reference>
<dbReference type="SUPFAM" id="SSF101386">
    <property type="entry name" value="all-alpha NTP pyrophosphatases"/>
    <property type="match status" value="1"/>
</dbReference>
<dbReference type="EMBL" id="JPJQ01000054">
    <property type="protein sequence ID" value="KGQ59702.1"/>
    <property type="molecule type" value="Genomic_DNA"/>
</dbReference>
<accession>A0A0A2ZWB7</accession>
<protein>
    <recommendedName>
        <fullName evidence="3">DNA-binding protein</fullName>
    </recommendedName>
</protein>
<sequence length="179" mass="20062">MNRTQQLVVQWANDRNLIKGSTPAKQLVKLYEEFGELCSGVAKNNVDVIKDSIGDFLVVAAIMCEQQGYELEFERINTARNEMLFTDAYSFTMKDKSVEELVAALGMLTGFFADDILFGSSPFHDETTATDICTGLSALTFIADAYGLKIEECFEYAYDQIKDRKGRMVDGIFVKEADL</sequence>
<dbReference type="Proteomes" id="UP000030554">
    <property type="component" value="Unassembled WGS sequence"/>
</dbReference>
<organism evidence="1 2">
    <name type="scientific">Gallibacterium anatis 4895</name>
    <dbReference type="NCBI Taxonomy" id="1396510"/>
    <lineage>
        <taxon>Bacteria</taxon>
        <taxon>Pseudomonadati</taxon>
        <taxon>Pseudomonadota</taxon>
        <taxon>Gammaproteobacteria</taxon>
        <taxon>Pasteurellales</taxon>
        <taxon>Pasteurellaceae</taxon>
        <taxon>Gallibacterium</taxon>
    </lineage>
</organism>
<dbReference type="Gene3D" id="1.10.287.1080">
    <property type="entry name" value="MazG-like"/>
    <property type="match status" value="1"/>
</dbReference>
<evidence type="ECO:0000313" key="2">
    <source>
        <dbReference type="Proteomes" id="UP000030554"/>
    </source>
</evidence>
<evidence type="ECO:0000313" key="1">
    <source>
        <dbReference type="EMBL" id="KGQ59702.1"/>
    </source>
</evidence>
<proteinExistence type="predicted"/>
<dbReference type="AlphaFoldDB" id="A0A0A2ZWB7"/>
<evidence type="ECO:0008006" key="3">
    <source>
        <dbReference type="Google" id="ProtNLM"/>
    </source>
</evidence>